<evidence type="ECO:0000259" key="1">
    <source>
        <dbReference type="PROSITE" id="PS50011"/>
    </source>
</evidence>
<dbReference type="InterPro" id="IPR036249">
    <property type="entry name" value="Thioredoxin-like_sf"/>
</dbReference>
<dbReference type="PROSITE" id="PS50011">
    <property type="entry name" value="PROTEIN_KINASE_DOM"/>
    <property type="match status" value="1"/>
</dbReference>
<dbReference type="STRING" id="1073090.A0A1L9SG09"/>
<accession>A0A1L9SG09</accession>
<dbReference type="Pfam" id="PF06110">
    <property type="entry name" value="TXD17-like_Trx"/>
    <property type="match status" value="1"/>
</dbReference>
<dbReference type="PANTHER" id="PTHR37542">
    <property type="entry name" value="HELO DOMAIN-CONTAINING PROTEIN-RELATED"/>
    <property type="match status" value="1"/>
</dbReference>
<evidence type="ECO:0000313" key="2">
    <source>
        <dbReference type="EMBL" id="OJJ45964.1"/>
    </source>
</evidence>
<dbReference type="InterPro" id="IPR029498">
    <property type="entry name" value="HeLo_dom"/>
</dbReference>
<dbReference type="OrthoDB" id="1911848at2759"/>
<dbReference type="AlphaFoldDB" id="A0A1L9SG09"/>
<reference evidence="3" key="1">
    <citation type="journal article" date="2017" name="Genome Biol.">
        <title>Comparative genomics reveals high biological diversity and specific adaptations in the industrially and medically important fungal genus Aspergillus.</title>
        <authorList>
            <person name="de Vries R.P."/>
            <person name="Riley R."/>
            <person name="Wiebenga A."/>
            <person name="Aguilar-Osorio G."/>
            <person name="Amillis S."/>
            <person name="Uchima C.A."/>
            <person name="Anderluh G."/>
            <person name="Asadollahi M."/>
            <person name="Askin M."/>
            <person name="Barry K."/>
            <person name="Battaglia E."/>
            <person name="Bayram O."/>
            <person name="Benocci T."/>
            <person name="Braus-Stromeyer S.A."/>
            <person name="Caldana C."/>
            <person name="Canovas D."/>
            <person name="Cerqueira G.C."/>
            <person name="Chen F."/>
            <person name="Chen W."/>
            <person name="Choi C."/>
            <person name="Clum A."/>
            <person name="Dos Santos R.A."/>
            <person name="Damasio A.R."/>
            <person name="Diallinas G."/>
            <person name="Emri T."/>
            <person name="Fekete E."/>
            <person name="Flipphi M."/>
            <person name="Freyberg S."/>
            <person name="Gallo A."/>
            <person name="Gournas C."/>
            <person name="Habgood R."/>
            <person name="Hainaut M."/>
            <person name="Harispe M.L."/>
            <person name="Henrissat B."/>
            <person name="Hilden K.S."/>
            <person name="Hope R."/>
            <person name="Hossain A."/>
            <person name="Karabika E."/>
            <person name="Karaffa L."/>
            <person name="Karanyi Z."/>
            <person name="Krasevec N."/>
            <person name="Kuo A."/>
            <person name="Kusch H."/>
            <person name="LaButti K."/>
            <person name="Lagendijk E.L."/>
            <person name="Lapidus A."/>
            <person name="Levasseur A."/>
            <person name="Lindquist E."/>
            <person name="Lipzen A."/>
            <person name="Logrieco A.F."/>
            <person name="MacCabe A."/>
            <person name="Maekelae M.R."/>
            <person name="Malavazi I."/>
            <person name="Melin P."/>
            <person name="Meyer V."/>
            <person name="Mielnichuk N."/>
            <person name="Miskei M."/>
            <person name="Molnar A.P."/>
            <person name="Mule G."/>
            <person name="Ngan C.Y."/>
            <person name="Orejas M."/>
            <person name="Orosz E."/>
            <person name="Ouedraogo J.P."/>
            <person name="Overkamp K.M."/>
            <person name="Park H.-S."/>
            <person name="Perrone G."/>
            <person name="Piumi F."/>
            <person name="Punt P.J."/>
            <person name="Ram A.F."/>
            <person name="Ramon A."/>
            <person name="Rauscher S."/>
            <person name="Record E."/>
            <person name="Riano-Pachon D.M."/>
            <person name="Robert V."/>
            <person name="Roehrig J."/>
            <person name="Ruller R."/>
            <person name="Salamov A."/>
            <person name="Salih N.S."/>
            <person name="Samson R.A."/>
            <person name="Sandor E."/>
            <person name="Sanguinetti M."/>
            <person name="Schuetze T."/>
            <person name="Sepcic K."/>
            <person name="Shelest E."/>
            <person name="Sherlock G."/>
            <person name="Sophianopoulou V."/>
            <person name="Squina F.M."/>
            <person name="Sun H."/>
            <person name="Susca A."/>
            <person name="Todd R.B."/>
            <person name="Tsang A."/>
            <person name="Unkles S.E."/>
            <person name="van de Wiele N."/>
            <person name="van Rossen-Uffink D."/>
            <person name="Oliveira J.V."/>
            <person name="Vesth T.C."/>
            <person name="Visser J."/>
            <person name="Yu J.-H."/>
            <person name="Zhou M."/>
            <person name="Andersen M.R."/>
            <person name="Archer D.B."/>
            <person name="Baker S.E."/>
            <person name="Benoit I."/>
            <person name="Brakhage A.A."/>
            <person name="Braus G.H."/>
            <person name="Fischer R."/>
            <person name="Frisvad J.C."/>
            <person name="Goldman G.H."/>
            <person name="Houbraken J."/>
            <person name="Oakley B."/>
            <person name="Pocsi I."/>
            <person name="Scazzocchio C."/>
            <person name="Seiboth B."/>
            <person name="vanKuyk P.A."/>
            <person name="Wortman J."/>
            <person name="Dyer P.S."/>
            <person name="Grigoriev I.V."/>
        </authorList>
    </citation>
    <scope>NUCLEOTIDE SEQUENCE [LARGE SCALE GENOMIC DNA]</scope>
    <source>
        <strain evidence="3">CBS 506.65</strain>
    </source>
</reference>
<dbReference type="InterPro" id="IPR010357">
    <property type="entry name" value="TXNDC17_dom"/>
</dbReference>
<dbReference type="GeneID" id="34613479"/>
<dbReference type="RefSeq" id="XP_022580474.1">
    <property type="nucleotide sequence ID" value="XM_022727015.1"/>
</dbReference>
<dbReference type="Proteomes" id="UP000184188">
    <property type="component" value="Unassembled WGS sequence"/>
</dbReference>
<evidence type="ECO:0000313" key="3">
    <source>
        <dbReference type="Proteomes" id="UP000184188"/>
    </source>
</evidence>
<dbReference type="Pfam" id="PF14479">
    <property type="entry name" value="HeLo"/>
    <property type="match status" value="1"/>
</dbReference>
<dbReference type="GO" id="GO:0005524">
    <property type="term" value="F:ATP binding"/>
    <property type="evidence" value="ECO:0007669"/>
    <property type="project" value="InterPro"/>
</dbReference>
<dbReference type="SUPFAM" id="SSF52833">
    <property type="entry name" value="Thioredoxin-like"/>
    <property type="match status" value="1"/>
</dbReference>
<dbReference type="Gene3D" id="3.40.30.10">
    <property type="entry name" value="Glutaredoxin"/>
    <property type="match status" value="1"/>
</dbReference>
<dbReference type="SUPFAM" id="SSF56112">
    <property type="entry name" value="Protein kinase-like (PK-like)"/>
    <property type="match status" value="1"/>
</dbReference>
<gene>
    <name evidence="2" type="ORF">ASPZODRAFT_17394</name>
</gene>
<feature type="domain" description="Protein kinase" evidence="1">
    <location>
        <begin position="305"/>
        <end position="642"/>
    </location>
</feature>
<keyword evidence="3" id="KW-1185">Reference proteome</keyword>
<organism evidence="2 3">
    <name type="scientific">Penicilliopsis zonata CBS 506.65</name>
    <dbReference type="NCBI Taxonomy" id="1073090"/>
    <lineage>
        <taxon>Eukaryota</taxon>
        <taxon>Fungi</taxon>
        <taxon>Dikarya</taxon>
        <taxon>Ascomycota</taxon>
        <taxon>Pezizomycotina</taxon>
        <taxon>Eurotiomycetes</taxon>
        <taxon>Eurotiomycetidae</taxon>
        <taxon>Eurotiales</taxon>
        <taxon>Aspergillaceae</taxon>
        <taxon>Penicilliopsis</taxon>
    </lineage>
</organism>
<dbReference type="EMBL" id="KV878344">
    <property type="protein sequence ID" value="OJJ45964.1"/>
    <property type="molecule type" value="Genomic_DNA"/>
</dbReference>
<dbReference type="InterPro" id="IPR000719">
    <property type="entry name" value="Prot_kinase_dom"/>
</dbReference>
<protein>
    <recommendedName>
        <fullName evidence="1">Protein kinase domain-containing protein</fullName>
    </recommendedName>
</protein>
<dbReference type="GO" id="GO:0004672">
    <property type="term" value="F:protein kinase activity"/>
    <property type="evidence" value="ECO:0007669"/>
    <property type="project" value="InterPro"/>
</dbReference>
<dbReference type="InterPro" id="IPR038305">
    <property type="entry name" value="HeLo_sf"/>
</dbReference>
<sequence>MPILKNFILPASARLLALPEAPKAKLFIAFIASDDPITGQPWCPDVRAAWPHIQGAFLAEEAPTVAIVAVGQREEWRDPKNVYRSSWNVHNVPVLARYQRVDGRVVETGRLTEGEILDSAKMDPITAAGLALAIPPLAFQVFAGCIQGFTTLSSAQNLGKDASFLLTMLTVEEYRCLQWADAVGLTTTNCIAPQVNQRLAEELLVQLRDRLDSSKLRQRYSLDLLVDSREEPQKVPVEEPLPMLAVSSQRRGEILARAQLIQSQASLPRRLWWAAVDKAKFQDLVHDLRQIVDALWNLLEPLRLRELAQTVGHTLTAVVDMSRDITALKALQASCTRATVFPGDAILATAVGLKVERAQMEKKAGEDPVHPLHRSLLQRSPARGVYPGEYEGKTVLCESKPVHPRLKAKLRRRSENLARLLSGPRAGSFMTLACLGVVEDVDEFVFVYDYPPGADITAHPRSLHDLLRDSKMRAPSVTARVRLALAICQTLLTVHTSGWLHKNIRSENILFFAPDATLQPYLAGFTFARADSPLEISDQASEDPLSDVYRHPQALGDPSCSYAMYMDLYSLGAVLLEIAEWRPLKHIVRKHIDVADRECDVSLAALAATQDWLVREVVDRGLLEFRMGDVVGRPFGFAEFCP</sequence>
<dbReference type="PANTHER" id="PTHR37542:SF1">
    <property type="entry name" value="PRION-INHIBITION AND PROPAGATION HELO DOMAIN-CONTAINING PROTEIN"/>
    <property type="match status" value="1"/>
</dbReference>
<dbReference type="Gene3D" id="1.10.510.10">
    <property type="entry name" value="Transferase(Phosphotransferase) domain 1"/>
    <property type="match status" value="1"/>
</dbReference>
<dbReference type="InterPro" id="IPR011009">
    <property type="entry name" value="Kinase-like_dom_sf"/>
</dbReference>
<name>A0A1L9SG09_9EURO</name>
<proteinExistence type="predicted"/>
<dbReference type="Gene3D" id="1.20.120.1020">
    <property type="entry name" value="Prion-inhibition and propagation, HeLo domain"/>
    <property type="match status" value="1"/>
</dbReference>
<dbReference type="VEuPathDB" id="FungiDB:ASPZODRAFT_17394"/>